<feature type="domain" description="PAC" evidence="19">
    <location>
        <begin position="812"/>
        <end position="865"/>
    </location>
</feature>
<dbReference type="InterPro" id="IPR011006">
    <property type="entry name" value="CheY-like_superfamily"/>
</dbReference>
<feature type="domain" description="MHYT" evidence="21">
    <location>
        <begin position="1"/>
        <end position="193"/>
    </location>
</feature>
<feature type="transmembrane region" description="Helical" evidence="14">
    <location>
        <begin position="236"/>
        <end position="254"/>
    </location>
</feature>
<dbReference type="Pfam" id="PF00512">
    <property type="entry name" value="HisKA"/>
    <property type="match status" value="1"/>
</dbReference>
<dbReference type="Proteomes" id="UP001157733">
    <property type="component" value="Chromosome"/>
</dbReference>
<dbReference type="CDD" id="cd16922">
    <property type="entry name" value="HATPase_EvgS-ArcB-TorS-like"/>
    <property type="match status" value="1"/>
</dbReference>
<dbReference type="Gene3D" id="3.30.565.10">
    <property type="entry name" value="Histidine kinase-like ATPase, C-terminal domain"/>
    <property type="match status" value="1"/>
</dbReference>
<keyword evidence="7" id="KW-0547">Nucleotide-binding</keyword>
<dbReference type="InterPro" id="IPR036641">
    <property type="entry name" value="HPT_dom_sf"/>
</dbReference>
<feature type="transmembrane region" description="Helical" evidence="14">
    <location>
        <begin position="6"/>
        <end position="23"/>
    </location>
</feature>
<dbReference type="InterPro" id="IPR000014">
    <property type="entry name" value="PAS"/>
</dbReference>
<dbReference type="PROSITE" id="PS50894">
    <property type="entry name" value="HPT"/>
    <property type="match status" value="1"/>
</dbReference>
<evidence type="ECO:0000256" key="14">
    <source>
        <dbReference type="PROSITE-ProRule" id="PRU00244"/>
    </source>
</evidence>
<feature type="domain" description="HPt" evidence="20">
    <location>
        <begin position="1432"/>
        <end position="1529"/>
    </location>
</feature>
<dbReference type="SMART" id="SM00448">
    <property type="entry name" value="REC"/>
    <property type="match status" value="2"/>
</dbReference>
<comment type="catalytic activity">
    <reaction evidence="1">
        <text>ATP + protein L-histidine = ADP + protein N-phospho-L-histidine.</text>
        <dbReference type="EC" id="2.7.13.3"/>
    </reaction>
</comment>
<dbReference type="PANTHER" id="PTHR45339:SF1">
    <property type="entry name" value="HYBRID SIGNAL TRANSDUCTION HISTIDINE KINASE J"/>
    <property type="match status" value="1"/>
</dbReference>
<dbReference type="CDD" id="cd17546">
    <property type="entry name" value="REC_hyHK_CKI1_RcsC-like"/>
    <property type="match status" value="1"/>
</dbReference>
<reference evidence="22 23" key="1">
    <citation type="submission" date="2022-09" db="EMBL/GenBank/DDBJ databases">
        <authorList>
            <person name="Kop L."/>
        </authorList>
    </citation>
    <scope>NUCLEOTIDE SEQUENCE [LARGE SCALE GENOMIC DNA]</scope>
    <source>
        <strain evidence="22 23">347</strain>
    </source>
</reference>
<dbReference type="InterPro" id="IPR001610">
    <property type="entry name" value="PAC"/>
</dbReference>
<keyword evidence="5 13" id="KW-0597">Phosphoprotein</keyword>
<dbReference type="InterPro" id="IPR035965">
    <property type="entry name" value="PAS-like_dom_sf"/>
</dbReference>
<evidence type="ECO:0000256" key="7">
    <source>
        <dbReference type="ARBA" id="ARBA00022741"/>
    </source>
</evidence>
<comment type="caution">
    <text evidence="14">Lacks conserved residue(s) required for the propagation of feature annotation.</text>
</comment>
<evidence type="ECO:0000256" key="1">
    <source>
        <dbReference type="ARBA" id="ARBA00000085"/>
    </source>
</evidence>
<evidence type="ECO:0000256" key="15">
    <source>
        <dbReference type="SAM" id="MobiDB-lite"/>
    </source>
</evidence>
<dbReference type="EC" id="2.7.13.3" evidence="3"/>
<dbReference type="InterPro" id="IPR004358">
    <property type="entry name" value="Sig_transdc_His_kin-like_C"/>
</dbReference>
<feature type="transmembrane region" description="Helical" evidence="14">
    <location>
        <begin position="165"/>
        <end position="191"/>
    </location>
</feature>
<dbReference type="PROSITE" id="PS50924">
    <property type="entry name" value="MHYT"/>
    <property type="match status" value="1"/>
</dbReference>
<keyword evidence="23" id="KW-1185">Reference proteome</keyword>
<dbReference type="SMART" id="SM00091">
    <property type="entry name" value="PAS"/>
    <property type="match status" value="2"/>
</dbReference>
<dbReference type="InterPro" id="IPR005467">
    <property type="entry name" value="His_kinase_dom"/>
</dbReference>
<dbReference type="PROSITE" id="PS50110">
    <property type="entry name" value="RESPONSE_REGULATORY"/>
    <property type="match status" value="2"/>
</dbReference>
<evidence type="ECO:0000256" key="2">
    <source>
        <dbReference type="ARBA" id="ARBA00004651"/>
    </source>
</evidence>
<dbReference type="InterPro" id="IPR013655">
    <property type="entry name" value="PAS_fold_3"/>
</dbReference>
<organism evidence="22 23">
    <name type="scientific">Nitrospina watsonii</name>
    <dbReference type="NCBI Taxonomy" id="1323948"/>
    <lineage>
        <taxon>Bacteria</taxon>
        <taxon>Pseudomonadati</taxon>
        <taxon>Nitrospinota/Tectimicrobiota group</taxon>
        <taxon>Nitrospinota</taxon>
        <taxon>Nitrospinia</taxon>
        <taxon>Nitrospinales</taxon>
        <taxon>Nitrospinaceae</taxon>
        <taxon>Nitrospina</taxon>
    </lineage>
</organism>
<dbReference type="SUPFAM" id="SSF47384">
    <property type="entry name" value="Homodimeric domain of signal transducing histidine kinase"/>
    <property type="match status" value="1"/>
</dbReference>
<feature type="transmembrane region" description="Helical" evidence="14">
    <location>
        <begin position="134"/>
        <end position="153"/>
    </location>
</feature>
<keyword evidence="22" id="KW-0808">Transferase</keyword>
<dbReference type="SUPFAM" id="SSF55785">
    <property type="entry name" value="PYP-like sensor domain (PAS domain)"/>
    <property type="match status" value="2"/>
</dbReference>
<feature type="region of interest" description="Disordered" evidence="15">
    <location>
        <begin position="1395"/>
        <end position="1415"/>
    </location>
</feature>
<dbReference type="InterPro" id="IPR036097">
    <property type="entry name" value="HisK_dim/P_sf"/>
</dbReference>
<dbReference type="PRINTS" id="PR00344">
    <property type="entry name" value="BCTRLSENSOR"/>
</dbReference>
<dbReference type="SMART" id="SM00388">
    <property type="entry name" value="HisKA"/>
    <property type="match status" value="1"/>
</dbReference>
<evidence type="ECO:0000259" key="21">
    <source>
        <dbReference type="PROSITE" id="PS50924"/>
    </source>
</evidence>
<dbReference type="InterPro" id="IPR003594">
    <property type="entry name" value="HATPase_dom"/>
</dbReference>
<protein>
    <recommendedName>
        <fullName evidence="3">histidine kinase</fullName>
        <ecNumber evidence="3">2.7.13.3</ecNumber>
    </recommendedName>
</protein>
<dbReference type="InterPro" id="IPR005330">
    <property type="entry name" value="MHYT_dom"/>
</dbReference>
<accession>A0ABM9HAD6</accession>
<dbReference type="Gene3D" id="3.40.50.2300">
    <property type="match status" value="2"/>
</dbReference>
<dbReference type="InterPro" id="IPR003661">
    <property type="entry name" value="HisK_dim/P_dom"/>
</dbReference>
<keyword evidence="8" id="KW-0067">ATP-binding</keyword>
<feature type="domain" description="PAS" evidence="18">
    <location>
        <begin position="613"/>
        <end position="658"/>
    </location>
</feature>
<feature type="transmembrane region" description="Helical" evidence="14">
    <location>
        <begin position="69"/>
        <end position="89"/>
    </location>
</feature>
<feature type="domain" description="PAS" evidence="18">
    <location>
        <begin position="736"/>
        <end position="808"/>
    </location>
</feature>
<evidence type="ECO:0000256" key="6">
    <source>
        <dbReference type="ARBA" id="ARBA00022692"/>
    </source>
</evidence>
<evidence type="ECO:0000259" key="17">
    <source>
        <dbReference type="PROSITE" id="PS50110"/>
    </source>
</evidence>
<dbReference type="CDD" id="cd18773">
    <property type="entry name" value="PDC1_HK_sensor"/>
    <property type="match status" value="1"/>
</dbReference>
<dbReference type="PROSITE" id="PS50109">
    <property type="entry name" value="HIS_KIN"/>
    <property type="match status" value="1"/>
</dbReference>
<dbReference type="SMART" id="SM00387">
    <property type="entry name" value="HATPase_c"/>
    <property type="match status" value="1"/>
</dbReference>
<feature type="domain" description="Response regulatory" evidence="17">
    <location>
        <begin position="1124"/>
        <end position="1244"/>
    </location>
</feature>
<dbReference type="Pfam" id="PF01627">
    <property type="entry name" value="Hpt"/>
    <property type="match status" value="1"/>
</dbReference>
<dbReference type="SUPFAM" id="SSF52172">
    <property type="entry name" value="CheY-like"/>
    <property type="match status" value="2"/>
</dbReference>
<name>A0ABM9HAD6_9BACT</name>
<sequence>MGLVALSYLIAVFAAFTALDVMSRIRKGNAPPRHFLIVSSAVCMGGGIWAMHFIGMLAFRLPMPVSYDFLLTLFSLFVAIISSGAAFYFCGSLRYHPTRMIWGGLLMGSGITCMHYSGMLAMTMEATQHYDLGMAGLSVLIAVVASMAALYIMMKSRQEDRYNSFLVKMLAAIIMGAAVVGMHYTGMAAGIFVPSQEIAHQQEVLLDKDTLALAVVLMTFFILTIALLLEEYSSITLLPVLFSFFMIGIGWGGFQLVQKEVKGNIANLLRTHLQINVEAIDAVVKKELQIIKFWSGDERVRPNILSLAQKATKQDMTREELMATPELARLRKILGPFHRNQDHIGFVVVDTTGRTLAALLEEPVGQSLLKGKPFVEKALAGNVVFSSPFWAEVKLPGLKGIYDKNQPTIFAAAPVRHADGGVAAVLAFRLRPSIAFGKTLETTHSGETGEAYAFNRQGIMIGHSRFDHQIKKFGLAELNKNLGTYILEVRDPGGSVLEGYKPTLPRKQQPLTRMAASAVMGESGLDVNGYRDYRGVAVVGAWTWLPQYGIGVTAEMDFDEAFRSSRTLERIFVSLLFVLFFAVVITLIVKRRHTDAELREKQSQTNEIKARDEAEKFRQLFLAESDAILIFDVETRKVLDANPSAENMYGYPRQALLGLELEMLSGDPAATLQVFGEVVAGESVGMVVCHHKRKDGREFPVEVSAGLIQTSEGKVAFAVIRNITRRVKAEEDLKSSEERFALVMDASQDGLWDADMVTGRRYFSARWMAMLGYGPFELPHVQSTFFDLLHPEDMEAYRERIHRHLEEEDSHFEFTLRLRHKDGSYRWILTRGKTVQRDERGRALRAVGTHTDITERKLAEQKLVEAERNASLASEAKSRFVANMSHEIRTPMNAILGLTHLTLRTDLDDRQREFVIKIQKSTDSLLGIINDILDFSKIEAGKLDLEKVPFNLEEVLETVSQQEFYRAQKKGTELIFFNSPLVPAKLIGDPLRMGQVLTNLVNNAIKFTEKGTVAVYTDLVSANPEEDRVHLKFVVRDTGIGMSPEQLQRLFKAFSQADPSTTRRYGGTGLGLAITQQLVELMDGTIDVKSSEGKGTTFTLVLPFECGEKGVGTLPATTAYMEKRALIVTSSSDEIGMAKEMLMTVSCQVDCVPSLEEAEKKLGETGLKAYDLILLDINENSENWQEACRRIKNQSANEKAPKIVVAAPEENLVQYSSMKNQCVDGFLNKPIQLSQLFNMIMDLVYEKQKTSVAGLTQKPVNAFHSAFFAGKKVLVAEDNEINQQVARELLQEVGFEVRMANNGQEALSALKEERFDLVLLDLQMPVMDGLEAARHIREMVQFKNLPLIAITANAMVGDREKTRNAGMNDHITKPIDPEAMYRTLHRWLGDCRSRAPMPETGATSPEPKPIPGGDWTIEGIDVDQAIRRIGGKKETYVKILTGFYEQHLGQAGRIAAALEAGDFQTAQSEAHSLAGVAGNIGANDLFHSAKELETVLEKNKAQQRDGAFRDFMRNFDCIMEAVGQWLQSRGIPTHPVVKAAPVRVENLEGDSQLIMLLNNIAQLLSENDRRALNRSLTLRGYLENSPLHQEWVQLKQALEQYEFADAGKILQAIQIKVQEKTIL</sequence>
<keyword evidence="6 14" id="KW-0812">Transmembrane</keyword>
<feature type="domain" description="Histidine kinase" evidence="16">
    <location>
        <begin position="883"/>
        <end position="1106"/>
    </location>
</feature>
<dbReference type="NCBIfam" id="TIGR00229">
    <property type="entry name" value="sensory_box"/>
    <property type="match status" value="2"/>
</dbReference>
<dbReference type="PROSITE" id="PS50112">
    <property type="entry name" value="PAS"/>
    <property type="match status" value="2"/>
</dbReference>
<feature type="transmembrane region" description="Helical" evidence="14">
    <location>
        <begin position="35"/>
        <end position="57"/>
    </location>
</feature>
<dbReference type="CDD" id="cd00130">
    <property type="entry name" value="PAS"/>
    <property type="match status" value="2"/>
</dbReference>
<dbReference type="Pfam" id="PF08447">
    <property type="entry name" value="PAS_3"/>
    <property type="match status" value="1"/>
</dbReference>
<evidence type="ECO:0000256" key="8">
    <source>
        <dbReference type="ARBA" id="ARBA00022840"/>
    </source>
</evidence>
<feature type="modified residue" description="4-aspartylphosphate" evidence="13">
    <location>
        <position position="1321"/>
    </location>
</feature>
<dbReference type="EMBL" id="OX336137">
    <property type="protein sequence ID" value="CAI2717099.1"/>
    <property type="molecule type" value="Genomic_DNA"/>
</dbReference>
<feature type="domain" description="Response regulatory" evidence="17">
    <location>
        <begin position="1272"/>
        <end position="1388"/>
    </location>
</feature>
<dbReference type="Pfam" id="PF00072">
    <property type="entry name" value="Response_reg"/>
    <property type="match status" value="1"/>
</dbReference>
<evidence type="ECO:0000256" key="9">
    <source>
        <dbReference type="ARBA" id="ARBA00022989"/>
    </source>
</evidence>
<feature type="modified residue" description="Phosphohistidine" evidence="12">
    <location>
        <position position="1471"/>
    </location>
</feature>
<evidence type="ECO:0000259" key="19">
    <source>
        <dbReference type="PROSITE" id="PS50113"/>
    </source>
</evidence>
<dbReference type="Pfam" id="PF03707">
    <property type="entry name" value="MHYT"/>
    <property type="match status" value="2"/>
</dbReference>
<keyword evidence="22" id="KW-0418">Kinase</keyword>
<dbReference type="InterPro" id="IPR036890">
    <property type="entry name" value="HATPase_C_sf"/>
</dbReference>
<evidence type="ECO:0000256" key="4">
    <source>
        <dbReference type="ARBA" id="ARBA00022475"/>
    </source>
</evidence>
<dbReference type="CDD" id="cd00082">
    <property type="entry name" value="HisKA"/>
    <property type="match status" value="1"/>
</dbReference>
<evidence type="ECO:0000259" key="16">
    <source>
        <dbReference type="PROSITE" id="PS50109"/>
    </source>
</evidence>
<gene>
    <name evidence="22" type="ORF">NSPWAT_0240</name>
</gene>
<dbReference type="InterPro" id="IPR008207">
    <property type="entry name" value="Sig_transdc_His_kin_Hpt_dom"/>
</dbReference>
<dbReference type="PANTHER" id="PTHR45339">
    <property type="entry name" value="HYBRID SIGNAL TRANSDUCTION HISTIDINE KINASE J"/>
    <property type="match status" value="1"/>
</dbReference>
<evidence type="ECO:0000313" key="23">
    <source>
        <dbReference type="Proteomes" id="UP001157733"/>
    </source>
</evidence>
<evidence type="ECO:0000256" key="5">
    <source>
        <dbReference type="ARBA" id="ARBA00022553"/>
    </source>
</evidence>
<keyword evidence="11 14" id="KW-0472">Membrane</keyword>
<evidence type="ECO:0000313" key="22">
    <source>
        <dbReference type="EMBL" id="CAI2717099.1"/>
    </source>
</evidence>
<evidence type="ECO:0000256" key="11">
    <source>
        <dbReference type="ARBA" id="ARBA00023136"/>
    </source>
</evidence>
<dbReference type="Gene3D" id="3.30.450.20">
    <property type="entry name" value="PAS domain"/>
    <property type="match status" value="3"/>
</dbReference>
<dbReference type="Gene3D" id="1.20.120.160">
    <property type="entry name" value="HPT domain"/>
    <property type="match status" value="1"/>
</dbReference>
<dbReference type="PROSITE" id="PS50113">
    <property type="entry name" value="PAC"/>
    <property type="match status" value="1"/>
</dbReference>
<proteinExistence type="predicted"/>
<dbReference type="SMART" id="SM00086">
    <property type="entry name" value="PAC"/>
    <property type="match status" value="2"/>
</dbReference>
<evidence type="ECO:0000256" key="13">
    <source>
        <dbReference type="PROSITE-ProRule" id="PRU00169"/>
    </source>
</evidence>
<keyword evidence="10" id="KW-0902">Two-component regulatory system</keyword>
<dbReference type="InterPro" id="IPR001789">
    <property type="entry name" value="Sig_transdc_resp-reg_receiver"/>
</dbReference>
<dbReference type="Pfam" id="PF13426">
    <property type="entry name" value="PAS_9"/>
    <property type="match status" value="1"/>
</dbReference>
<keyword evidence="9 14" id="KW-1133">Transmembrane helix</keyword>
<comment type="subcellular location">
    <subcellularLocation>
        <location evidence="2">Cell membrane</location>
        <topology evidence="2">Multi-pass membrane protein</topology>
    </subcellularLocation>
</comment>
<evidence type="ECO:0000259" key="20">
    <source>
        <dbReference type="PROSITE" id="PS50894"/>
    </source>
</evidence>
<evidence type="ECO:0000256" key="10">
    <source>
        <dbReference type="ARBA" id="ARBA00023012"/>
    </source>
</evidence>
<feature type="transmembrane region" description="Helical" evidence="14">
    <location>
        <begin position="571"/>
        <end position="589"/>
    </location>
</feature>
<dbReference type="Pfam" id="PF02518">
    <property type="entry name" value="HATPase_c"/>
    <property type="match status" value="1"/>
</dbReference>
<keyword evidence="4" id="KW-1003">Cell membrane</keyword>
<evidence type="ECO:0000256" key="3">
    <source>
        <dbReference type="ARBA" id="ARBA00012438"/>
    </source>
</evidence>
<dbReference type="SUPFAM" id="SSF47226">
    <property type="entry name" value="Histidine-containing phosphotransfer domain, HPT domain"/>
    <property type="match status" value="1"/>
</dbReference>
<feature type="transmembrane region" description="Helical" evidence="14">
    <location>
        <begin position="211"/>
        <end position="229"/>
    </location>
</feature>
<dbReference type="GO" id="GO:0016301">
    <property type="term" value="F:kinase activity"/>
    <property type="evidence" value="ECO:0007669"/>
    <property type="project" value="UniProtKB-KW"/>
</dbReference>
<dbReference type="Gene3D" id="1.10.287.130">
    <property type="match status" value="1"/>
</dbReference>
<feature type="modified residue" description="4-aspartylphosphate" evidence="13">
    <location>
        <position position="1176"/>
    </location>
</feature>
<evidence type="ECO:0000259" key="18">
    <source>
        <dbReference type="PROSITE" id="PS50112"/>
    </source>
</evidence>
<evidence type="ECO:0000256" key="12">
    <source>
        <dbReference type="PROSITE-ProRule" id="PRU00110"/>
    </source>
</evidence>
<dbReference type="InterPro" id="IPR000700">
    <property type="entry name" value="PAS-assoc_C"/>
</dbReference>
<dbReference type="SUPFAM" id="SSF55874">
    <property type="entry name" value="ATPase domain of HSP90 chaperone/DNA topoisomerase II/histidine kinase"/>
    <property type="match status" value="1"/>
</dbReference>